<evidence type="ECO:0008006" key="3">
    <source>
        <dbReference type="Google" id="ProtNLM"/>
    </source>
</evidence>
<name>A4G5V1_HERAR</name>
<keyword evidence="2" id="KW-1185">Reference proteome</keyword>
<dbReference type="KEGG" id="har:HEAR1731"/>
<protein>
    <recommendedName>
        <fullName evidence="3">Motility protein</fullName>
    </recommendedName>
</protein>
<dbReference type="OrthoDB" id="8548265at2"/>
<accession>A4G5V1</accession>
<evidence type="ECO:0000313" key="2">
    <source>
        <dbReference type="Proteomes" id="UP000006697"/>
    </source>
</evidence>
<dbReference type="AlphaFoldDB" id="A4G5V1"/>
<sequence>MDVSNIASLATSMAQQRNDVDVSLTVLKKALDMQGSSALALIESVSQTPVAALPAHLGNHINTKA</sequence>
<dbReference type="Pfam" id="PF14070">
    <property type="entry name" value="YjfB_motility"/>
    <property type="match status" value="1"/>
</dbReference>
<dbReference type="EMBL" id="CU207211">
    <property type="protein sequence ID" value="CAL61888.1"/>
    <property type="molecule type" value="Genomic_DNA"/>
</dbReference>
<dbReference type="InterPro" id="IPR025906">
    <property type="entry name" value="YjfB_motility"/>
</dbReference>
<evidence type="ECO:0000313" key="1">
    <source>
        <dbReference type="EMBL" id="CAL61888.1"/>
    </source>
</evidence>
<proteinExistence type="predicted"/>
<reference evidence="1 2" key="1">
    <citation type="journal article" date="2007" name="PLoS Genet.">
        <title>A tale of two oxidation states: bacterial colonization of arsenic-rich environments.</title>
        <authorList>
            <person name="Muller D."/>
            <person name="Medigue C."/>
            <person name="Koechler S."/>
            <person name="Barbe V."/>
            <person name="Barakat M."/>
            <person name="Talla E."/>
            <person name="Bonnefoy V."/>
            <person name="Krin E."/>
            <person name="Arsene-Ploetze F."/>
            <person name="Carapito C."/>
            <person name="Chandler M."/>
            <person name="Cournoyer B."/>
            <person name="Cruveiller S."/>
            <person name="Dossat C."/>
            <person name="Duval S."/>
            <person name="Heymann M."/>
            <person name="Leize E."/>
            <person name="Lieutaud A."/>
            <person name="Lievremont D."/>
            <person name="Makita Y."/>
            <person name="Mangenot S."/>
            <person name="Nitschke W."/>
            <person name="Ortet P."/>
            <person name="Perdrial N."/>
            <person name="Schoepp B."/>
            <person name="Siguier N."/>
            <person name="Simeonova D.D."/>
            <person name="Rouy Z."/>
            <person name="Segurens B."/>
            <person name="Turlin E."/>
            <person name="Vallenet D."/>
            <person name="Van Dorsselaer A."/>
            <person name="Weiss S."/>
            <person name="Weissenbach J."/>
            <person name="Lett M.C."/>
            <person name="Danchin A."/>
            <person name="Bertin P.N."/>
        </authorList>
    </citation>
    <scope>NUCLEOTIDE SEQUENCE [LARGE SCALE GENOMIC DNA]</scope>
    <source>
        <strain evidence="2">ULPAs1</strain>
    </source>
</reference>
<gene>
    <name evidence="1" type="ordered locus">HEAR1731</name>
</gene>
<dbReference type="HOGENOM" id="CLU_189781_0_1_4"/>
<dbReference type="Proteomes" id="UP000006697">
    <property type="component" value="Chromosome"/>
</dbReference>
<organism evidence="1 2">
    <name type="scientific">Herminiimonas arsenicoxydans</name>
    <dbReference type="NCBI Taxonomy" id="204773"/>
    <lineage>
        <taxon>Bacteria</taxon>
        <taxon>Pseudomonadati</taxon>
        <taxon>Pseudomonadota</taxon>
        <taxon>Betaproteobacteria</taxon>
        <taxon>Burkholderiales</taxon>
        <taxon>Oxalobacteraceae</taxon>
        <taxon>Herminiimonas</taxon>
    </lineage>
</organism>